<name>A0A914XEF1_9BILA</name>
<proteinExistence type="predicted"/>
<organism evidence="1 2">
    <name type="scientific">Plectus sambesii</name>
    <dbReference type="NCBI Taxonomy" id="2011161"/>
    <lineage>
        <taxon>Eukaryota</taxon>
        <taxon>Metazoa</taxon>
        <taxon>Ecdysozoa</taxon>
        <taxon>Nematoda</taxon>
        <taxon>Chromadorea</taxon>
        <taxon>Plectida</taxon>
        <taxon>Plectina</taxon>
        <taxon>Plectoidea</taxon>
        <taxon>Plectidae</taxon>
        <taxon>Plectus</taxon>
    </lineage>
</organism>
<dbReference type="AlphaFoldDB" id="A0A914XEF1"/>
<dbReference type="Proteomes" id="UP000887566">
    <property type="component" value="Unplaced"/>
</dbReference>
<evidence type="ECO:0000313" key="1">
    <source>
        <dbReference type="Proteomes" id="UP000887566"/>
    </source>
</evidence>
<sequence length="118" mass="13377">MRSQLAVLHQNFATLGKEPSVTAAGTVQQKVAYSKAAGCWTDKAKHIRPTIEWKRWLLLDVGVERLNYLHTRIYRPLSFPNIPANAAPLPRSIEERMRELLDTTSNTNISDSETEDET</sequence>
<accession>A0A914XEF1</accession>
<evidence type="ECO:0000313" key="2">
    <source>
        <dbReference type="WBParaSite" id="PSAMB.scaffold8132size6580.g31091.t1"/>
    </source>
</evidence>
<reference evidence="2" key="1">
    <citation type="submission" date="2022-11" db="UniProtKB">
        <authorList>
            <consortium name="WormBaseParasite"/>
        </authorList>
    </citation>
    <scope>IDENTIFICATION</scope>
</reference>
<dbReference type="WBParaSite" id="PSAMB.scaffold8132size6580.g31091.t1">
    <property type="protein sequence ID" value="PSAMB.scaffold8132size6580.g31091.t1"/>
    <property type="gene ID" value="PSAMB.scaffold8132size6580.g31091"/>
</dbReference>
<keyword evidence="1" id="KW-1185">Reference proteome</keyword>
<protein>
    <submittedName>
        <fullName evidence="2">Uncharacterized protein</fullName>
    </submittedName>
</protein>